<proteinExistence type="predicted"/>
<dbReference type="PANTHER" id="PTHR45920:SF4">
    <property type="entry name" value="FORMIN HOMOLOGY 2 DOMAIN CONTAINING, ISOFORM I"/>
    <property type="match status" value="1"/>
</dbReference>
<accession>A0AA36CCH2</accession>
<dbReference type="GO" id="GO:0005856">
    <property type="term" value="C:cytoskeleton"/>
    <property type="evidence" value="ECO:0007669"/>
    <property type="project" value="TreeGrafter"/>
</dbReference>
<dbReference type="AlphaFoldDB" id="A0AA36CCH2"/>
<dbReference type="Pfam" id="PF24959">
    <property type="entry name" value="FH3_FHOD1-3"/>
    <property type="match status" value="1"/>
</dbReference>
<gene>
    <name evidence="3" type="ORF">MSPICULIGERA_LOCUS5068</name>
</gene>
<feature type="region of interest" description="Disordered" evidence="1">
    <location>
        <begin position="69"/>
        <end position="89"/>
    </location>
</feature>
<evidence type="ECO:0000313" key="3">
    <source>
        <dbReference type="EMBL" id="CAJ0566466.1"/>
    </source>
</evidence>
<dbReference type="GO" id="GO:0030866">
    <property type="term" value="P:cortical actin cytoskeleton organization"/>
    <property type="evidence" value="ECO:0007669"/>
    <property type="project" value="TreeGrafter"/>
</dbReference>
<feature type="compositionally biased region" description="Pro residues" evidence="1">
    <location>
        <begin position="136"/>
        <end position="150"/>
    </location>
</feature>
<feature type="region of interest" description="Disordered" evidence="1">
    <location>
        <begin position="131"/>
        <end position="150"/>
    </location>
</feature>
<protein>
    <recommendedName>
        <fullName evidence="2">FHOD1/3-like FH3 domain-containing protein</fullName>
    </recommendedName>
</protein>
<name>A0AA36CCH2_9BILA</name>
<dbReference type="InterPro" id="IPR011989">
    <property type="entry name" value="ARM-like"/>
</dbReference>
<sequence length="150" mass="16738">MNGIVAHNATIQWLYELLDSPFRLVVKTALKLLLVFIEYNDNNSLLPAPIISTSPDLSKERKIPEPIKLIENQENEVPDEVAEDEKPAAESLKSKPLIINDLDFSEFHADEYEQDPLVMARQTIQQEKIAAGGGFIPPPPGSIPLPPRCK</sequence>
<dbReference type="PANTHER" id="PTHR45920">
    <property type="entry name" value="FORMIN HOMOLOGY 2 DOMAIN CONTAINING, ISOFORM I"/>
    <property type="match status" value="1"/>
</dbReference>
<dbReference type="Gene3D" id="1.25.10.10">
    <property type="entry name" value="Leucine-rich Repeat Variant"/>
    <property type="match status" value="1"/>
</dbReference>
<feature type="non-terminal residue" evidence="3">
    <location>
        <position position="1"/>
    </location>
</feature>
<organism evidence="3 4">
    <name type="scientific">Mesorhabditis spiculigera</name>
    <dbReference type="NCBI Taxonomy" id="96644"/>
    <lineage>
        <taxon>Eukaryota</taxon>
        <taxon>Metazoa</taxon>
        <taxon>Ecdysozoa</taxon>
        <taxon>Nematoda</taxon>
        <taxon>Chromadorea</taxon>
        <taxon>Rhabditida</taxon>
        <taxon>Rhabditina</taxon>
        <taxon>Rhabditomorpha</taxon>
        <taxon>Rhabditoidea</taxon>
        <taxon>Rhabditidae</taxon>
        <taxon>Mesorhabditinae</taxon>
        <taxon>Mesorhabditis</taxon>
    </lineage>
</organism>
<comment type="caution">
    <text evidence="3">The sequence shown here is derived from an EMBL/GenBank/DDBJ whole genome shotgun (WGS) entry which is preliminary data.</text>
</comment>
<feature type="compositionally biased region" description="Acidic residues" evidence="1">
    <location>
        <begin position="73"/>
        <end position="83"/>
    </location>
</feature>
<evidence type="ECO:0000313" key="4">
    <source>
        <dbReference type="Proteomes" id="UP001177023"/>
    </source>
</evidence>
<dbReference type="EMBL" id="CATQJA010001252">
    <property type="protein sequence ID" value="CAJ0566466.1"/>
    <property type="molecule type" value="Genomic_DNA"/>
</dbReference>
<evidence type="ECO:0000259" key="2">
    <source>
        <dbReference type="Pfam" id="PF24959"/>
    </source>
</evidence>
<feature type="domain" description="FHOD1/3-like FH3" evidence="2">
    <location>
        <begin position="1"/>
        <end position="69"/>
    </location>
</feature>
<dbReference type="Proteomes" id="UP001177023">
    <property type="component" value="Unassembled WGS sequence"/>
</dbReference>
<dbReference type="GO" id="GO:0005737">
    <property type="term" value="C:cytoplasm"/>
    <property type="evidence" value="ECO:0007669"/>
    <property type="project" value="TreeGrafter"/>
</dbReference>
<keyword evidence="4" id="KW-1185">Reference proteome</keyword>
<evidence type="ECO:0000256" key="1">
    <source>
        <dbReference type="SAM" id="MobiDB-lite"/>
    </source>
</evidence>
<dbReference type="InterPro" id="IPR056771">
    <property type="entry name" value="FH3_FHOD1-3-like"/>
</dbReference>
<reference evidence="3" key="1">
    <citation type="submission" date="2023-06" db="EMBL/GenBank/DDBJ databases">
        <authorList>
            <person name="Delattre M."/>
        </authorList>
    </citation>
    <scope>NUCLEOTIDE SEQUENCE</scope>
    <source>
        <strain evidence="3">AF72</strain>
    </source>
</reference>
<dbReference type="GO" id="GO:0051015">
    <property type="term" value="F:actin filament binding"/>
    <property type="evidence" value="ECO:0007669"/>
    <property type="project" value="TreeGrafter"/>
</dbReference>